<accession>A0A1L4D236</accession>
<proteinExistence type="inferred from homology"/>
<dbReference type="InterPro" id="IPR025965">
    <property type="entry name" value="FlgD/Vpr_Ig-like"/>
</dbReference>
<evidence type="ECO:0000256" key="2">
    <source>
        <dbReference type="ARBA" id="ARBA00016013"/>
    </source>
</evidence>
<feature type="region of interest" description="Disordered" evidence="6">
    <location>
        <begin position="45"/>
        <end position="64"/>
    </location>
</feature>
<feature type="compositionally biased region" description="Low complexity" evidence="6">
    <location>
        <begin position="349"/>
        <end position="360"/>
    </location>
</feature>
<evidence type="ECO:0000313" key="9">
    <source>
        <dbReference type="Proteomes" id="UP000184731"/>
    </source>
</evidence>
<dbReference type="EMBL" id="CP017834">
    <property type="protein sequence ID" value="APJ04251.1"/>
    <property type="molecule type" value="Genomic_DNA"/>
</dbReference>
<dbReference type="Pfam" id="PF13860">
    <property type="entry name" value="FlgD_ig"/>
    <property type="match status" value="1"/>
</dbReference>
<feature type="compositionally biased region" description="Basic and acidic residues" evidence="6">
    <location>
        <begin position="49"/>
        <end position="64"/>
    </location>
</feature>
<dbReference type="RefSeq" id="WP_148698004.1">
    <property type="nucleotide sequence ID" value="NZ_CP017834.1"/>
</dbReference>
<evidence type="ECO:0000256" key="3">
    <source>
        <dbReference type="ARBA" id="ARBA00022795"/>
    </source>
</evidence>
<dbReference type="Pfam" id="PF03963">
    <property type="entry name" value="FlgD"/>
    <property type="match status" value="1"/>
</dbReference>
<dbReference type="InterPro" id="IPR005648">
    <property type="entry name" value="FlgD"/>
</dbReference>
<keyword evidence="3 5" id="KW-1005">Bacterial flagellum biogenesis</keyword>
<dbReference type="Proteomes" id="UP000184731">
    <property type="component" value="Chromosome"/>
</dbReference>
<organism evidence="8 9">
    <name type="scientific">Silvanigrella aquatica</name>
    <dbReference type="NCBI Taxonomy" id="1915309"/>
    <lineage>
        <taxon>Bacteria</taxon>
        <taxon>Pseudomonadati</taxon>
        <taxon>Bdellovibrionota</taxon>
        <taxon>Oligoflexia</taxon>
        <taxon>Silvanigrellales</taxon>
        <taxon>Silvanigrellaceae</taxon>
        <taxon>Silvanigrella</taxon>
    </lineage>
</organism>
<feature type="compositionally biased region" description="Polar residues" evidence="6">
    <location>
        <begin position="415"/>
        <end position="426"/>
    </location>
</feature>
<dbReference type="GO" id="GO:0044781">
    <property type="term" value="P:bacterial-type flagellum organization"/>
    <property type="evidence" value="ECO:0007669"/>
    <property type="project" value="UniProtKB-UniRule"/>
</dbReference>
<evidence type="ECO:0000259" key="7">
    <source>
        <dbReference type="Pfam" id="PF13860"/>
    </source>
</evidence>
<dbReference type="Gene3D" id="2.60.40.4070">
    <property type="match status" value="1"/>
</dbReference>
<reference evidence="8 9" key="1">
    <citation type="submission" date="2016-10" db="EMBL/GenBank/DDBJ databases">
        <title>Silvanigrella aquatica sp. nov., isolated from a freshwater lake located in the Black Forest, Germany, description of Silvanigrellaceae fam. nov., Silvanigrellales ord. nov., reclassification of the order Bdellovibrionales in the class Oligoflexia, reclassification of the families Bacteriovoracaceae and Halobacteriovoraceae in the new order Bacteriovoracales ord. nov., and reclassification of the family Pseudobacteriovoracaceae in the order Oligoflexiales.</title>
        <authorList>
            <person name="Hahn M.W."/>
            <person name="Schmidt J."/>
            <person name="Koll U."/>
            <person name="Rohde M."/>
            <person name="Verbag S."/>
            <person name="Pitt A."/>
            <person name="Nakai R."/>
            <person name="Naganuma T."/>
            <person name="Lang E."/>
        </authorList>
    </citation>
    <scope>NUCLEOTIDE SEQUENCE [LARGE SCALE GENOMIC DNA]</scope>
    <source>
        <strain evidence="8 9">MWH-Nonnen-W8red</strain>
    </source>
</reference>
<evidence type="ECO:0000256" key="6">
    <source>
        <dbReference type="SAM" id="MobiDB-lite"/>
    </source>
</evidence>
<feature type="region of interest" description="Disordered" evidence="6">
    <location>
        <begin position="310"/>
        <end position="449"/>
    </location>
</feature>
<comment type="similarity">
    <text evidence="1 5">Belongs to the FlgD family.</text>
</comment>
<name>A0A1L4D236_9BACT</name>
<evidence type="ECO:0000256" key="1">
    <source>
        <dbReference type="ARBA" id="ARBA00010577"/>
    </source>
</evidence>
<dbReference type="AlphaFoldDB" id="A0A1L4D236"/>
<sequence>MDIGAARGLAKIPEQPLEPPKSAGLKMEKGDEAINFDDMISSSNQARQAEIEKEKNEAGGDFRLGETKNDREFRQQLEKVTGKKLNTPKNKMERDDYLNLLVTQLKYQDPSKPMEHYEMASQMAQFNTVEQLMGVNKVLADMKKMQNEAKAEKLTQYLGKDIEIQGNNVRLSPDGTANTMKFELPSAASNAIVEIRDEHLKVVKSIHMGAVQIGTNKVTWDGTNDKGNKLPGGDYTFSVLSSTEDGKPMTAKTSFMAKVEGISDIFSGGKLDTTVGAADPSKIIAIRNPEVADANKANKSQLAAYAQNGAQVGQPQNKDPGAQKQLNPNDPNNPPANQGMNNAPMNLGSNNPNSSSPQNSDANTAKSPYERAPLNNTKPLAEARPIFSSTPPWEQKPGASANVTEETRSPPAKTVMNSTPKPQSSLDEFKAAPKYGGAPAVAGISGRAN</sequence>
<gene>
    <name evidence="8" type="ORF">AXG55_10165</name>
</gene>
<dbReference type="OrthoDB" id="9785233at2"/>
<keyword evidence="9" id="KW-1185">Reference proteome</keyword>
<feature type="compositionally biased region" description="Polar residues" evidence="6">
    <location>
        <begin position="338"/>
        <end position="348"/>
    </location>
</feature>
<dbReference type="KEGG" id="saqi:AXG55_10165"/>
<protein>
    <recommendedName>
        <fullName evidence="2 5">Basal-body rod modification protein FlgD</fullName>
    </recommendedName>
</protein>
<evidence type="ECO:0000313" key="8">
    <source>
        <dbReference type="EMBL" id="APJ04251.1"/>
    </source>
</evidence>
<dbReference type="Gene3D" id="2.30.30.910">
    <property type="match status" value="1"/>
</dbReference>
<comment type="function">
    <text evidence="4 5">Required for flagellar hook formation. May act as a scaffolding protein.</text>
</comment>
<evidence type="ECO:0000256" key="5">
    <source>
        <dbReference type="RuleBase" id="RU362076"/>
    </source>
</evidence>
<feature type="region of interest" description="Disordered" evidence="6">
    <location>
        <begin position="1"/>
        <end position="25"/>
    </location>
</feature>
<evidence type="ECO:0000256" key="4">
    <source>
        <dbReference type="ARBA" id="ARBA00024746"/>
    </source>
</evidence>
<feature type="domain" description="FlgD/Vpr Ig-like" evidence="7">
    <location>
        <begin position="167"/>
        <end position="244"/>
    </location>
</feature>
<dbReference type="STRING" id="1915309.AXG55_10165"/>